<dbReference type="PROSITE" id="PS50878">
    <property type="entry name" value="RT_POL"/>
    <property type="match status" value="1"/>
</dbReference>
<dbReference type="GO" id="GO:0003964">
    <property type="term" value="F:RNA-directed DNA polymerase activity"/>
    <property type="evidence" value="ECO:0007669"/>
    <property type="project" value="UniProtKB-KW"/>
</dbReference>
<dbReference type="PANTHER" id="PTHR47027">
    <property type="entry name" value="REVERSE TRANSCRIPTASE DOMAIN-CONTAINING PROTEIN"/>
    <property type="match status" value="1"/>
</dbReference>
<gene>
    <name evidence="2" type="ORF">Fcan01_25907</name>
</gene>
<dbReference type="Proteomes" id="UP000198287">
    <property type="component" value="Unassembled WGS sequence"/>
</dbReference>
<dbReference type="InterPro" id="IPR043128">
    <property type="entry name" value="Rev_trsase/Diguanyl_cyclase"/>
</dbReference>
<reference evidence="2 3" key="1">
    <citation type="submission" date="2015-12" db="EMBL/GenBank/DDBJ databases">
        <title>The genome of Folsomia candida.</title>
        <authorList>
            <person name="Faddeeva A."/>
            <person name="Derks M.F."/>
            <person name="Anvar Y."/>
            <person name="Smit S."/>
            <person name="Van Straalen N."/>
            <person name="Roelofs D."/>
        </authorList>
    </citation>
    <scope>NUCLEOTIDE SEQUENCE [LARGE SCALE GENOMIC DNA]</scope>
    <source>
        <strain evidence="2 3">VU population</strain>
        <tissue evidence="2">Whole body</tissue>
    </source>
</reference>
<keyword evidence="2" id="KW-0808">Transferase</keyword>
<dbReference type="EMBL" id="LNIX01000039">
    <property type="protein sequence ID" value="OXA39404.1"/>
    <property type="molecule type" value="Genomic_DNA"/>
</dbReference>
<keyword evidence="3" id="KW-1185">Reference proteome</keyword>
<dbReference type="Gene3D" id="3.30.70.270">
    <property type="match status" value="1"/>
</dbReference>
<dbReference type="InterPro" id="IPR000477">
    <property type="entry name" value="RT_dom"/>
</dbReference>
<evidence type="ECO:0000313" key="3">
    <source>
        <dbReference type="Proteomes" id="UP000198287"/>
    </source>
</evidence>
<keyword evidence="2" id="KW-0695">RNA-directed DNA polymerase</keyword>
<proteinExistence type="predicted"/>
<comment type="caution">
    <text evidence="2">The sequence shown here is derived from an EMBL/GenBank/DDBJ whole genome shotgun (WGS) entry which is preliminary data.</text>
</comment>
<dbReference type="OrthoDB" id="1421278at2759"/>
<dbReference type="InterPro" id="IPR043502">
    <property type="entry name" value="DNA/RNA_pol_sf"/>
</dbReference>
<accession>A0A226D3F7</accession>
<evidence type="ECO:0000313" key="2">
    <source>
        <dbReference type="EMBL" id="OXA39404.1"/>
    </source>
</evidence>
<dbReference type="STRING" id="158441.A0A226D3F7"/>
<dbReference type="Pfam" id="PF00078">
    <property type="entry name" value="RVT_1"/>
    <property type="match status" value="1"/>
</dbReference>
<dbReference type="PANTHER" id="PTHR47027:SF20">
    <property type="entry name" value="REVERSE TRANSCRIPTASE-LIKE PROTEIN WITH RNA-DIRECTED DNA POLYMERASE DOMAIN"/>
    <property type="match status" value="1"/>
</dbReference>
<feature type="domain" description="Reverse transcriptase" evidence="1">
    <location>
        <begin position="1"/>
        <end position="206"/>
    </location>
</feature>
<sequence>MCNILPEAQAGFRKGRGCDDQIFTLQALTQIGTRGKKSKVYALFIDFQRAFPSIKHHLLWDKLFQIGLSGKIIRILKSLYDEAGTMIRLPDGLTNKIGITEGLLQGEILSPLLFSLYISDIEERLINSGIRGIKFGNADISLLCFADDMVLLAPTRSELQQKINWLDEYFNDLGLTINLAKTQVVIFERRKSRKVEEIITLKGVPLEVVPSYTYLGVIFNQNCKFDIAASSFKTKGKAAVASIWEVLCRGKIEAWEAKVKLFNTVVIPTALYCAQIWGLNQTIELEKVHCYFLKKALGVREITSNAAIRIETNSYNLAVKIHVQAYKFCLKILNMGDNRYVRICYDNLLRYSSREGEDSRFNWCSQFCKILQLVGMGDIWVGQNFDTSMSNFRIFIDNQRNLNRAADMDTLCSSTRYKYYNQLVPINDDLPDYLKGNKPTRILRCMAQCRLGLGYFKSNDYYYNLITNEECRYCMKEYR</sequence>
<name>A0A226D3F7_FOLCA</name>
<keyword evidence="2" id="KW-0548">Nucleotidyltransferase</keyword>
<dbReference type="OMA" id="KISTHMT"/>
<organism evidence="2 3">
    <name type="scientific">Folsomia candida</name>
    <name type="common">Springtail</name>
    <dbReference type="NCBI Taxonomy" id="158441"/>
    <lineage>
        <taxon>Eukaryota</taxon>
        <taxon>Metazoa</taxon>
        <taxon>Ecdysozoa</taxon>
        <taxon>Arthropoda</taxon>
        <taxon>Hexapoda</taxon>
        <taxon>Collembola</taxon>
        <taxon>Entomobryomorpha</taxon>
        <taxon>Isotomoidea</taxon>
        <taxon>Isotomidae</taxon>
        <taxon>Proisotominae</taxon>
        <taxon>Folsomia</taxon>
    </lineage>
</organism>
<dbReference type="CDD" id="cd01650">
    <property type="entry name" value="RT_nLTR_like"/>
    <property type="match status" value="1"/>
</dbReference>
<protein>
    <submittedName>
        <fullName evidence="2">RNA-directed DNA polymerase from mobile element jockey</fullName>
    </submittedName>
</protein>
<evidence type="ECO:0000259" key="1">
    <source>
        <dbReference type="PROSITE" id="PS50878"/>
    </source>
</evidence>
<dbReference type="SUPFAM" id="SSF56672">
    <property type="entry name" value="DNA/RNA polymerases"/>
    <property type="match status" value="1"/>
</dbReference>
<dbReference type="AlphaFoldDB" id="A0A226D3F7"/>